<sequence>MRRGLRGSLKGSMFRTKVRWFALCNLCSMPSSGSDQEDGECGANRLVSVAGGRWLSKLSWGDCPLLAQVTGWMRWWVFCLWAVYRCRGILVFARSMTDGGEPGGLEAYN</sequence>
<proteinExistence type="predicted"/>
<organism evidence="1 2">
    <name type="scientific">Violaceomyces palustris</name>
    <dbReference type="NCBI Taxonomy" id="1673888"/>
    <lineage>
        <taxon>Eukaryota</taxon>
        <taxon>Fungi</taxon>
        <taxon>Dikarya</taxon>
        <taxon>Basidiomycota</taxon>
        <taxon>Ustilaginomycotina</taxon>
        <taxon>Ustilaginomycetes</taxon>
        <taxon>Violaceomycetales</taxon>
        <taxon>Violaceomycetaceae</taxon>
        <taxon>Violaceomyces</taxon>
    </lineage>
</organism>
<protein>
    <submittedName>
        <fullName evidence="1">Uncharacterized protein</fullName>
    </submittedName>
</protein>
<name>A0ACD0NPE9_9BASI</name>
<dbReference type="EMBL" id="KZ820383">
    <property type="protein sequence ID" value="PWN47619.1"/>
    <property type="molecule type" value="Genomic_DNA"/>
</dbReference>
<accession>A0ACD0NPE9</accession>
<evidence type="ECO:0000313" key="2">
    <source>
        <dbReference type="Proteomes" id="UP000245626"/>
    </source>
</evidence>
<dbReference type="Proteomes" id="UP000245626">
    <property type="component" value="Unassembled WGS sequence"/>
</dbReference>
<keyword evidence="2" id="KW-1185">Reference proteome</keyword>
<evidence type="ECO:0000313" key="1">
    <source>
        <dbReference type="EMBL" id="PWN47619.1"/>
    </source>
</evidence>
<reference evidence="1 2" key="1">
    <citation type="journal article" date="2018" name="Mol. Biol. Evol.">
        <title>Broad Genomic Sampling Reveals a Smut Pathogenic Ancestry of the Fungal Clade Ustilaginomycotina.</title>
        <authorList>
            <person name="Kijpornyongpan T."/>
            <person name="Mondo S.J."/>
            <person name="Barry K."/>
            <person name="Sandor L."/>
            <person name="Lee J."/>
            <person name="Lipzen A."/>
            <person name="Pangilinan J."/>
            <person name="LaButti K."/>
            <person name="Hainaut M."/>
            <person name="Henrissat B."/>
            <person name="Grigoriev I.V."/>
            <person name="Spatafora J.W."/>
            <person name="Aime M.C."/>
        </authorList>
    </citation>
    <scope>NUCLEOTIDE SEQUENCE [LARGE SCALE GENOMIC DNA]</scope>
    <source>
        <strain evidence="1 2">SA 807</strain>
    </source>
</reference>
<gene>
    <name evidence="1" type="ORF">IE53DRAFT_241060</name>
</gene>